<dbReference type="Proteomes" id="UP000606991">
    <property type="component" value="Unassembled WGS sequence"/>
</dbReference>
<feature type="transmembrane region" description="Helical" evidence="1">
    <location>
        <begin position="40"/>
        <end position="62"/>
    </location>
</feature>
<accession>A0A934K2A3</accession>
<gene>
    <name evidence="2" type="ORF">JF886_14210</name>
</gene>
<name>A0A934K2A3_9BACT</name>
<evidence type="ECO:0000256" key="1">
    <source>
        <dbReference type="SAM" id="Phobius"/>
    </source>
</evidence>
<keyword evidence="1" id="KW-1133">Transmembrane helix</keyword>
<organism evidence="2 3">
    <name type="scientific">Candidatus Aeolococcus gillhamiae</name>
    <dbReference type="NCBI Taxonomy" id="3127015"/>
    <lineage>
        <taxon>Bacteria</taxon>
        <taxon>Bacillati</taxon>
        <taxon>Candidatus Dormiibacterota</taxon>
        <taxon>Candidatus Dormibacteria</taxon>
        <taxon>Candidatus Aeolococcales</taxon>
        <taxon>Candidatus Aeolococcaceae</taxon>
        <taxon>Candidatus Aeolococcus</taxon>
    </lineage>
</organism>
<keyword evidence="1" id="KW-0472">Membrane</keyword>
<proteinExistence type="predicted"/>
<reference evidence="2 3" key="1">
    <citation type="submission" date="2020-10" db="EMBL/GenBank/DDBJ databases">
        <title>Ca. Dormibacterota MAGs.</title>
        <authorList>
            <person name="Montgomery K."/>
        </authorList>
    </citation>
    <scope>NUCLEOTIDE SEQUENCE [LARGE SCALE GENOMIC DNA]</scope>
    <source>
        <strain evidence="2">SC8812_S17_18</strain>
    </source>
</reference>
<protein>
    <submittedName>
        <fullName evidence="2">Uncharacterized protein</fullName>
    </submittedName>
</protein>
<sequence>MSDIGSLRARIEERRARAHLLRTGVPLATRRWRPRRGWESAARAAAYIIALGCTIAGAALAVSEPSTSVSMTAATYRIGATTLHANGSGVYLGDAALVVSRSDVGIVRSAADTSNGGRAESGVCFLSASERQERCVFDLGTTSMSAVDTWNGSGWSRRYDDGQQVTIPSDTMAPVPFAVGR</sequence>
<evidence type="ECO:0000313" key="2">
    <source>
        <dbReference type="EMBL" id="MBJ7595982.1"/>
    </source>
</evidence>
<evidence type="ECO:0000313" key="3">
    <source>
        <dbReference type="Proteomes" id="UP000606991"/>
    </source>
</evidence>
<comment type="caution">
    <text evidence="2">The sequence shown here is derived from an EMBL/GenBank/DDBJ whole genome shotgun (WGS) entry which is preliminary data.</text>
</comment>
<dbReference type="EMBL" id="JAEKNS010000143">
    <property type="protein sequence ID" value="MBJ7595982.1"/>
    <property type="molecule type" value="Genomic_DNA"/>
</dbReference>
<dbReference type="RefSeq" id="WP_337313590.1">
    <property type="nucleotide sequence ID" value="NZ_JAEKNS010000143.1"/>
</dbReference>
<dbReference type="AlphaFoldDB" id="A0A934K2A3"/>
<keyword evidence="1" id="KW-0812">Transmembrane</keyword>